<dbReference type="GO" id="GO:0016740">
    <property type="term" value="F:transferase activity"/>
    <property type="evidence" value="ECO:0007669"/>
    <property type="project" value="UniProtKB-KW"/>
</dbReference>
<dbReference type="Gene3D" id="3.40.50.2000">
    <property type="entry name" value="Glycogen Phosphorylase B"/>
    <property type="match status" value="1"/>
</dbReference>
<dbReference type="KEGG" id="noj:EJ995_05355"/>
<keyword evidence="1" id="KW-0808">Transferase</keyword>
<dbReference type="SUPFAM" id="SSF53756">
    <property type="entry name" value="UDP-Glycosyltransferase/glycogen phosphorylase"/>
    <property type="match status" value="1"/>
</dbReference>
<dbReference type="OrthoDB" id="6638088at2"/>
<protein>
    <submittedName>
        <fullName evidence="1">Glycosyltransferase family 1 protein</fullName>
    </submittedName>
</protein>
<keyword evidence="2" id="KW-1185">Reference proteome</keyword>
<accession>A0A3S9MWU1</accession>
<sequence>MRILLVGEYSGYHNALKHGLQQLGHKVTLVGDGDGFKNYPVDVFIGSDWFRRNWFREKFKVAWWKLTGRNLEDNLRYASFRESKNKLKDHDIVQFINSNALGCEPAVELKMMQWLVANNGKCYLAACGDDAEYAQYLMNDHQGYSILDPVKKDVRLKPYLGHTYKYLEKGYQENYHWLVQHCEAVIPSNVDYAMALTNQKKATKIIPAPVQTSRHELTLNTDLSTIEIFMGINRPNYYKKGIYYFEEALKRIKEKYNDQIKITIAENLPYHEYINSFSSAHILLDQVLCYDQGYNALEAMLKGKVVFAGAGNAYKTYHAVDQVPVIDAQPDVDYLVAQLVELIENPETLLEKGRQARELVLEMHDCVKIASRFLEVYN</sequence>
<gene>
    <name evidence="1" type="ORF">EJ995_05355</name>
</gene>
<name>A0A3S9MWU1_9FLAO</name>
<reference evidence="1 2" key="1">
    <citation type="submission" date="2018-12" db="EMBL/GenBank/DDBJ databases">
        <title>Complete genome of Nonlabens sp. MJ115.</title>
        <authorList>
            <person name="Choi H.S."/>
            <person name="Jung J."/>
        </authorList>
    </citation>
    <scope>NUCLEOTIDE SEQUENCE [LARGE SCALE GENOMIC DNA]</scope>
    <source>
        <strain evidence="1 2">MJ115</strain>
    </source>
</reference>
<dbReference type="AlphaFoldDB" id="A0A3S9MWU1"/>
<dbReference type="Proteomes" id="UP000279600">
    <property type="component" value="Chromosome"/>
</dbReference>
<organism evidence="1 2">
    <name type="scientific">Nonlabens ponticola</name>
    <dbReference type="NCBI Taxonomy" id="2496866"/>
    <lineage>
        <taxon>Bacteria</taxon>
        <taxon>Pseudomonadati</taxon>
        <taxon>Bacteroidota</taxon>
        <taxon>Flavobacteriia</taxon>
        <taxon>Flavobacteriales</taxon>
        <taxon>Flavobacteriaceae</taxon>
        <taxon>Nonlabens</taxon>
    </lineage>
</organism>
<dbReference type="RefSeq" id="WP_126446373.1">
    <property type="nucleotide sequence ID" value="NZ_CP034549.1"/>
</dbReference>
<dbReference type="EMBL" id="CP034549">
    <property type="protein sequence ID" value="AZQ43681.1"/>
    <property type="molecule type" value="Genomic_DNA"/>
</dbReference>
<evidence type="ECO:0000313" key="2">
    <source>
        <dbReference type="Proteomes" id="UP000279600"/>
    </source>
</evidence>
<proteinExistence type="predicted"/>
<evidence type="ECO:0000313" key="1">
    <source>
        <dbReference type="EMBL" id="AZQ43681.1"/>
    </source>
</evidence>